<keyword evidence="2" id="KW-0732">Signal</keyword>
<dbReference type="Gene3D" id="3.40.250.10">
    <property type="entry name" value="Rhodanese-like domain"/>
    <property type="match status" value="2"/>
</dbReference>
<keyword evidence="1" id="KW-0677">Repeat</keyword>
<dbReference type="PROSITE" id="PS50206">
    <property type="entry name" value="RHODANESE_3"/>
    <property type="match status" value="2"/>
</dbReference>
<keyword evidence="5" id="KW-1185">Reference proteome</keyword>
<dbReference type="InterPro" id="IPR051126">
    <property type="entry name" value="Thiosulfate_sulfurtransferase"/>
</dbReference>
<feature type="domain" description="Rhodanese" evidence="3">
    <location>
        <begin position="42"/>
        <end position="160"/>
    </location>
</feature>
<dbReference type="AlphaFoldDB" id="A0A9P4KF89"/>
<dbReference type="InterPro" id="IPR036873">
    <property type="entry name" value="Rhodanese-like_dom_sf"/>
</dbReference>
<feature type="domain" description="Rhodanese" evidence="3">
    <location>
        <begin position="188"/>
        <end position="299"/>
    </location>
</feature>
<dbReference type="EMBL" id="ML986611">
    <property type="protein sequence ID" value="KAF2265009.1"/>
    <property type="molecule type" value="Genomic_DNA"/>
</dbReference>
<dbReference type="PANTHER" id="PTHR43855">
    <property type="entry name" value="THIOSULFATE SULFURTRANSFERASE"/>
    <property type="match status" value="1"/>
</dbReference>
<dbReference type="Proteomes" id="UP000800093">
    <property type="component" value="Unassembled WGS sequence"/>
</dbReference>
<evidence type="ECO:0000256" key="1">
    <source>
        <dbReference type="ARBA" id="ARBA00022737"/>
    </source>
</evidence>
<name>A0A9P4KF89_9PLEO</name>
<sequence>MKLKLILTIFFGAALDLALAGPVSPLTLSGFVSTQWLSHNYNDPGLLVIDIRETAEYNAGHIPRAINIPWGMPECAWISYGPDDLLLELPNDKYFFGNMSAAGVSKHKRIIISMSNASPPYPQAQAARVAMTLRLAGFSQTQILNGGFTKWIAEGRPVSTELPILPPSGVKGSIDRSDMVDHEYVHAVINKKIILDARDPGVYNGSIIEEFAQKAGHIPSAKSLSTLALLFDPSGDYKDRSTLMEVVKDVVGSKVKKETEMIVYCGVGGYAAALYWVLTAELGFCNIKFYDGSAQDWVKFYDMEI</sequence>
<feature type="signal peptide" evidence="2">
    <location>
        <begin position="1"/>
        <end position="20"/>
    </location>
</feature>
<protein>
    <submittedName>
        <fullName evidence="4">Rhodanese-like protein</fullName>
    </submittedName>
</protein>
<dbReference type="Pfam" id="PF00581">
    <property type="entry name" value="Rhodanese"/>
    <property type="match status" value="2"/>
</dbReference>
<dbReference type="PANTHER" id="PTHR43855:SF1">
    <property type="entry name" value="THIOSULFATE SULFURTRANSFERASE"/>
    <property type="match status" value="1"/>
</dbReference>
<evidence type="ECO:0000256" key="2">
    <source>
        <dbReference type="SAM" id="SignalP"/>
    </source>
</evidence>
<accession>A0A9P4KF89</accession>
<evidence type="ECO:0000313" key="4">
    <source>
        <dbReference type="EMBL" id="KAF2265009.1"/>
    </source>
</evidence>
<dbReference type="SMART" id="SM00450">
    <property type="entry name" value="RHOD"/>
    <property type="match status" value="2"/>
</dbReference>
<organism evidence="4 5">
    <name type="scientific">Lojkania enalia</name>
    <dbReference type="NCBI Taxonomy" id="147567"/>
    <lineage>
        <taxon>Eukaryota</taxon>
        <taxon>Fungi</taxon>
        <taxon>Dikarya</taxon>
        <taxon>Ascomycota</taxon>
        <taxon>Pezizomycotina</taxon>
        <taxon>Dothideomycetes</taxon>
        <taxon>Pleosporomycetidae</taxon>
        <taxon>Pleosporales</taxon>
        <taxon>Pleosporales incertae sedis</taxon>
        <taxon>Lojkania</taxon>
    </lineage>
</organism>
<comment type="caution">
    <text evidence="4">The sequence shown here is derived from an EMBL/GenBank/DDBJ whole genome shotgun (WGS) entry which is preliminary data.</text>
</comment>
<dbReference type="CDD" id="cd01448">
    <property type="entry name" value="TST_Repeat_1"/>
    <property type="match status" value="1"/>
</dbReference>
<dbReference type="SUPFAM" id="SSF52821">
    <property type="entry name" value="Rhodanese/Cell cycle control phosphatase"/>
    <property type="match status" value="2"/>
</dbReference>
<proteinExistence type="predicted"/>
<reference evidence="5" key="1">
    <citation type="journal article" date="2020" name="Stud. Mycol.">
        <title>101 Dothideomycetes genomes: A test case for predicting lifestyles and emergence of pathogens.</title>
        <authorList>
            <person name="Haridas S."/>
            <person name="Albert R."/>
            <person name="Binder M."/>
            <person name="Bloem J."/>
            <person name="LaButti K."/>
            <person name="Salamov A."/>
            <person name="Andreopoulos B."/>
            <person name="Baker S."/>
            <person name="Barry K."/>
            <person name="Bills G."/>
            <person name="Bluhm B."/>
            <person name="Cannon C."/>
            <person name="Castanera R."/>
            <person name="Culley D."/>
            <person name="Daum C."/>
            <person name="Ezra D."/>
            <person name="Gonzalez J."/>
            <person name="Henrissat B."/>
            <person name="Kuo A."/>
            <person name="Liang C."/>
            <person name="Lipzen A."/>
            <person name="Lutzoni F."/>
            <person name="Magnuson J."/>
            <person name="Mondo S."/>
            <person name="Nolan M."/>
            <person name="Ohm R."/>
            <person name="Pangilinan J."/>
            <person name="Park H.-J."/>
            <person name="Ramirez L."/>
            <person name="Alfaro M."/>
            <person name="Sun H."/>
            <person name="Tritt A."/>
            <person name="Yoshinaga Y."/>
            <person name="Zwiers L.-H."/>
            <person name="Turgeon B."/>
            <person name="Goodwin S."/>
            <person name="Spatafora J."/>
            <person name="Crous P."/>
            <person name="Grigoriev I."/>
        </authorList>
    </citation>
    <scope>NUCLEOTIDE SEQUENCE [LARGE SCALE GENOMIC DNA]</scope>
    <source>
        <strain evidence="5">CBS 304.66</strain>
    </source>
</reference>
<gene>
    <name evidence="4" type="ORF">CC78DRAFT_532672</name>
</gene>
<feature type="chain" id="PRO_5040218975" evidence="2">
    <location>
        <begin position="21"/>
        <end position="305"/>
    </location>
</feature>
<dbReference type="OrthoDB" id="566238at2759"/>
<evidence type="ECO:0000259" key="3">
    <source>
        <dbReference type="PROSITE" id="PS50206"/>
    </source>
</evidence>
<dbReference type="InterPro" id="IPR001763">
    <property type="entry name" value="Rhodanese-like_dom"/>
</dbReference>
<evidence type="ECO:0000313" key="5">
    <source>
        <dbReference type="Proteomes" id="UP000800093"/>
    </source>
</evidence>